<dbReference type="EMBL" id="BAABGY010000007">
    <property type="protein sequence ID" value="GAA4327607.1"/>
    <property type="molecule type" value="Genomic_DNA"/>
</dbReference>
<name>A0ABP8GNN6_9BACT</name>
<evidence type="ECO:0008006" key="3">
    <source>
        <dbReference type="Google" id="ProtNLM"/>
    </source>
</evidence>
<evidence type="ECO:0000313" key="2">
    <source>
        <dbReference type="Proteomes" id="UP001501725"/>
    </source>
</evidence>
<proteinExistence type="predicted"/>
<evidence type="ECO:0000313" key="1">
    <source>
        <dbReference type="EMBL" id="GAA4327607.1"/>
    </source>
</evidence>
<reference evidence="2" key="1">
    <citation type="journal article" date="2019" name="Int. J. Syst. Evol. Microbiol.">
        <title>The Global Catalogue of Microorganisms (GCM) 10K type strain sequencing project: providing services to taxonomists for standard genome sequencing and annotation.</title>
        <authorList>
            <consortium name="The Broad Institute Genomics Platform"/>
            <consortium name="The Broad Institute Genome Sequencing Center for Infectious Disease"/>
            <person name="Wu L."/>
            <person name="Ma J."/>
        </authorList>
    </citation>
    <scope>NUCLEOTIDE SEQUENCE [LARGE SCALE GENOMIC DNA]</scope>
    <source>
        <strain evidence="2">JCM 17919</strain>
    </source>
</reference>
<organism evidence="1 2">
    <name type="scientific">Flaviaesturariibacter amylovorans</name>
    <dbReference type="NCBI Taxonomy" id="1084520"/>
    <lineage>
        <taxon>Bacteria</taxon>
        <taxon>Pseudomonadati</taxon>
        <taxon>Bacteroidota</taxon>
        <taxon>Chitinophagia</taxon>
        <taxon>Chitinophagales</taxon>
        <taxon>Chitinophagaceae</taxon>
        <taxon>Flaviaestuariibacter</taxon>
    </lineage>
</organism>
<accession>A0ABP8GNN6</accession>
<dbReference type="SUPFAM" id="SSF69304">
    <property type="entry name" value="Tricorn protease N-terminal domain"/>
    <property type="match status" value="1"/>
</dbReference>
<sequence>MLLSGTLGAQQFGGFPPATRWQQINTDTARIIFTAPAAPQAQRVASILHRLAATPSGLGPSLQKINVVLHGNTTLANGYVGLAPWRSEFYLIPGANIFDFGNLPWHEQLAIHEYRHVQQYNNMNRGLSRASGVLLGQEGRALANALSVPDWFFEGDAVYAETVLTPGGRGRMPYFFNGFNALWKGGRNYSWMKLRNGSYKDFVPNHYPLGYLLVNYGYQKYGADFWGKVVRDASAFKGLFYPFQKAVQRHSGVSFKQFRTEALASYRHEVSRRRDELNDRTVVTNFYFPQAIGTDSMLYLKDSYRSIPAFYLRTPAGERRIALSSISNEEWLNYRNGTVAYTAYSTHPRWSLVNYSDIVLLDVATGREHRITRKQKYFTPSLSPFDSTLVAVNINDSLQSELHLLSREGKLLLRRQTPARAFFIHPQFVDRKTIVLAIRHANAKVTLNTFDTETLKFTQLLPPTNAVIGFFYPAGDKVYFTASLNGTDDLYEISLATRAVNRLTTGGVGHYFPSVRDSVLTWSQFSTMGFRMTHAALDSLPRIEVPIGQWGLEQEPFAVAGADSAVQILDAPVEARPVTRYKGATGLVNPHSWRPYYQDPEFTFSVYSDNVLNTLSGELFYRYNQNEDAHGAGINLAYGGLFPVLTAGAEHTFERTVRLPNRTFTLSSTDLRLGYYVPLNFSQGKTLKSLRFGSDVVVNQTRPTGATKLFYQGFSATYLSHTVSWAQQLPQARQHIYPRLGYFISGNYRHRLDEPGYQFLASSSLYLPGIMRNHSLVLSGSFQQVDTNNVLFSNRFANSRGYTDFFNSRMWRYSGNYHFPILNPDRGLANIVYLLRVRGNLFYDMSRFYSDDKTRTVDLRSAGGELYLDTKWWNSYPVTLTFRYSYLIDARRVGNVNQHVFEFLFPVNLIPR</sequence>
<comment type="caution">
    <text evidence="1">The sequence shown here is derived from an EMBL/GenBank/DDBJ whole genome shotgun (WGS) entry which is preliminary data.</text>
</comment>
<dbReference type="InterPro" id="IPR011042">
    <property type="entry name" value="6-blade_b-propeller_TolB-like"/>
</dbReference>
<protein>
    <recommendedName>
        <fullName evidence="3">DUF4157 domain-containing protein</fullName>
    </recommendedName>
</protein>
<gene>
    <name evidence="1" type="ORF">GCM10023184_16900</name>
</gene>
<dbReference type="Gene3D" id="2.120.10.30">
    <property type="entry name" value="TolB, C-terminal domain"/>
    <property type="match status" value="1"/>
</dbReference>
<dbReference type="Proteomes" id="UP001501725">
    <property type="component" value="Unassembled WGS sequence"/>
</dbReference>
<keyword evidence="2" id="KW-1185">Reference proteome</keyword>